<keyword evidence="1" id="KW-0732">Signal</keyword>
<sequence length="311" mass="34632">MKRTAFSAVCLVMMVGGANGQEFGRFPDNPHGEFINGPDRTYFRLDKPFRYLDPNGLEWVAPAGEATDGASIPWEFWTFVGDTYSGLYLNAAIIHDYYSCSKAREYYSTQNTFWFGMRSLGVSETKANIFWVAVRFFGLDYWSVDPSVKPPSPCNKGPAGQKEALNDVNSQTRVIALAKFAAMVRTLETTDGRVLDIVNDQPIAPNTERGNEYLEYLRTAMKKDFDVPRETLGLFSVVSDAELAARNPAGTISPWIEGQVPALDKYMAQAALKYPPPLKLESGDYAAFVAGPRDLKLNDFAAVFRLPVNEK</sequence>
<dbReference type="InterPro" id="IPR010767">
    <property type="entry name" value="Phage_CGC-2007_Cje0229"/>
</dbReference>
<protein>
    <submittedName>
        <fullName evidence="2">DUF1353 domain-containing protein</fullName>
    </submittedName>
</protein>
<evidence type="ECO:0000256" key="1">
    <source>
        <dbReference type="SAM" id="SignalP"/>
    </source>
</evidence>
<evidence type="ECO:0000313" key="2">
    <source>
        <dbReference type="EMBL" id="QND60105.1"/>
    </source>
</evidence>
<feature type="chain" id="PRO_5028800899" evidence="1">
    <location>
        <begin position="21"/>
        <end position="311"/>
    </location>
</feature>
<evidence type="ECO:0000313" key="3">
    <source>
        <dbReference type="Proteomes" id="UP000515465"/>
    </source>
</evidence>
<dbReference type="Pfam" id="PF07087">
    <property type="entry name" value="DUF1353"/>
    <property type="match status" value="1"/>
</dbReference>
<accession>A0A7G6T023</accession>
<feature type="signal peptide" evidence="1">
    <location>
        <begin position="1"/>
        <end position="20"/>
    </location>
</feature>
<organism evidence="2 3">
    <name type="scientific">Mesorhizobium huakuii</name>
    <dbReference type="NCBI Taxonomy" id="28104"/>
    <lineage>
        <taxon>Bacteria</taxon>
        <taxon>Pseudomonadati</taxon>
        <taxon>Pseudomonadota</taxon>
        <taxon>Alphaproteobacteria</taxon>
        <taxon>Hyphomicrobiales</taxon>
        <taxon>Phyllobacteriaceae</taxon>
        <taxon>Mesorhizobium</taxon>
    </lineage>
</organism>
<reference evidence="3" key="1">
    <citation type="journal article" date="2020" name="Mol. Plant Microbe">
        <title>Rhizobial microsymbionts of the narrowly endemic Oxytropis species growing in Kamchatka are characterized by significant genetic diversity and possess a set of genes that are associated with T3SS and T6SS secretion systems and can affect the development of symbiosis.</title>
        <authorList>
            <person name="Safronova V."/>
            <person name="Guro P."/>
            <person name="Sazanova A."/>
            <person name="Kuznetsova I."/>
            <person name="Belimov A."/>
            <person name="Yakubov V."/>
            <person name="Chirak E."/>
            <person name="Afonin A."/>
            <person name="Gogolev Y."/>
            <person name="Andronov E."/>
            <person name="Tikhonovich I."/>
        </authorList>
    </citation>
    <scope>NUCLEOTIDE SEQUENCE [LARGE SCALE GENOMIC DNA]</scope>
    <source>
        <strain evidence="3">583</strain>
    </source>
</reference>
<gene>
    <name evidence="2" type="ORF">HB778_28835</name>
</gene>
<dbReference type="Proteomes" id="UP000515465">
    <property type="component" value="Chromosome"/>
</dbReference>
<dbReference type="AlphaFoldDB" id="A0A7G6T023"/>
<name>A0A7G6T023_9HYPH</name>
<proteinExistence type="predicted"/>
<dbReference type="RefSeq" id="WP_183458859.1">
    <property type="nucleotide sequence ID" value="NZ_CP050296.1"/>
</dbReference>
<dbReference type="EMBL" id="CP050296">
    <property type="protein sequence ID" value="QND60105.1"/>
    <property type="molecule type" value="Genomic_DNA"/>
</dbReference>